<organism evidence="2 3">
    <name type="scientific">Ataeniobius toweri</name>
    <dbReference type="NCBI Taxonomy" id="208326"/>
    <lineage>
        <taxon>Eukaryota</taxon>
        <taxon>Metazoa</taxon>
        <taxon>Chordata</taxon>
        <taxon>Craniata</taxon>
        <taxon>Vertebrata</taxon>
        <taxon>Euteleostomi</taxon>
        <taxon>Actinopterygii</taxon>
        <taxon>Neopterygii</taxon>
        <taxon>Teleostei</taxon>
        <taxon>Neoteleostei</taxon>
        <taxon>Acanthomorphata</taxon>
        <taxon>Ovalentaria</taxon>
        <taxon>Atherinomorphae</taxon>
        <taxon>Cyprinodontiformes</taxon>
        <taxon>Goodeidae</taxon>
        <taxon>Ataeniobius</taxon>
    </lineage>
</organism>
<keyword evidence="1" id="KW-0812">Transmembrane</keyword>
<name>A0ABU7AD99_9TELE</name>
<keyword evidence="1" id="KW-0472">Membrane</keyword>
<comment type="caution">
    <text evidence="2">The sequence shown here is derived from an EMBL/GenBank/DDBJ whole genome shotgun (WGS) entry which is preliminary data.</text>
</comment>
<evidence type="ECO:0000256" key="1">
    <source>
        <dbReference type="SAM" id="Phobius"/>
    </source>
</evidence>
<evidence type="ECO:0000313" key="3">
    <source>
        <dbReference type="Proteomes" id="UP001345963"/>
    </source>
</evidence>
<gene>
    <name evidence="2" type="ORF">ATANTOWER_004998</name>
</gene>
<sequence length="108" mass="12284">MFSVEPLFILKTYLFFSFVFYYLNVFLFAAASVFPVTFSLSVLIISYGLCLWFLYFCGFCFLATLVPSMFYQRFSTFSSVQLQFLAFAHSHTVSIPLPAPCSVITSPA</sequence>
<dbReference type="EMBL" id="JAHUTI010011381">
    <property type="protein sequence ID" value="MED6236141.1"/>
    <property type="molecule type" value="Genomic_DNA"/>
</dbReference>
<protein>
    <submittedName>
        <fullName evidence="2">Uncharacterized protein</fullName>
    </submittedName>
</protein>
<feature type="transmembrane region" description="Helical" evidence="1">
    <location>
        <begin position="12"/>
        <end position="34"/>
    </location>
</feature>
<keyword evidence="3" id="KW-1185">Reference proteome</keyword>
<feature type="transmembrane region" description="Helical" evidence="1">
    <location>
        <begin position="40"/>
        <end position="66"/>
    </location>
</feature>
<proteinExistence type="predicted"/>
<evidence type="ECO:0000313" key="2">
    <source>
        <dbReference type="EMBL" id="MED6236141.1"/>
    </source>
</evidence>
<keyword evidence="1" id="KW-1133">Transmembrane helix</keyword>
<dbReference type="Proteomes" id="UP001345963">
    <property type="component" value="Unassembled WGS sequence"/>
</dbReference>
<reference evidence="2 3" key="1">
    <citation type="submission" date="2021-07" db="EMBL/GenBank/DDBJ databases">
        <authorList>
            <person name="Palmer J.M."/>
        </authorList>
    </citation>
    <scope>NUCLEOTIDE SEQUENCE [LARGE SCALE GENOMIC DNA]</scope>
    <source>
        <strain evidence="2 3">AT_MEX2019</strain>
        <tissue evidence="2">Muscle</tissue>
    </source>
</reference>
<accession>A0ABU7AD99</accession>